<sequence>MLRVAVVGSSHVRHMDHNNEFIYGTSVTKYFWKSGGIVEQMYSFMSVLRNYGPQVIFLQIGGNDIVGSTSPERLADDIFRLCRDLLCGISGLQCVVVGSLFVRLQTRGVLATQYEFLRQRVNNCLASQSCNRVVFWWHKRLIPSCLAEDGVHLNVRGNVRLFMSMRAAVIVFSSGQFWFQS</sequence>
<reference evidence="1 2" key="1">
    <citation type="journal article" date="2017" name="Nat. Ecol. Evol.">
        <title>Scallop genome provides insights into evolution of bilaterian karyotype and development.</title>
        <authorList>
            <person name="Wang S."/>
            <person name="Zhang J."/>
            <person name="Jiao W."/>
            <person name="Li J."/>
            <person name="Xun X."/>
            <person name="Sun Y."/>
            <person name="Guo X."/>
            <person name="Huan P."/>
            <person name="Dong B."/>
            <person name="Zhang L."/>
            <person name="Hu X."/>
            <person name="Sun X."/>
            <person name="Wang J."/>
            <person name="Zhao C."/>
            <person name="Wang Y."/>
            <person name="Wang D."/>
            <person name="Huang X."/>
            <person name="Wang R."/>
            <person name="Lv J."/>
            <person name="Li Y."/>
            <person name="Zhang Z."/>
            <person name="Liu B."/>
            <person name="Lu W."/>
            <person name="Hui Y."/>
            <person name="Liang J."/>
            <person name="Zhou Z."/>
            <person name="Hou R."/>
            <person name="Li X."/>
            <person name="Liu Y."/>
            <person name="Li H."/>
            <person name="Ning X."/>
            <person name="Lin Y."/>
            <person name="Zhao L."/>
            <person name="Xing Q."/>
            <person name="Dou J."/>
            <person name="Li Y."/>
            <person name="Mao J."/>
            <person name="Guo H."/>
            <person name="Dou H."/>
            <person name="Li T."/>
            <person name="Mu C."/>
            <person name="Jiang W."/>
            <person name="Fu Q."/>
            <person name="Fu X."/>
            <person name="Miao Y."/>
            <person name="Liu J."/>
            <person name="Yu Q."/>
            <person name="Li R."/>
            <person name="Liao H."/>
            <person name="Li X."/>
            <person name="Kong Y."/>
            <person name="Jiang Z."/>
            <person name="Chourrout D."/>
            <person name="Li R."/>
            <person name="Bao Z."/>
        </authorList>
    </citation>
    <scope>NUCLEOTIDE SEQUENCE [LARGE SCALE GENOMIC DNA]</scope>
    <source>
        <strain evidence="1 2">PY_sf001</strain>
    </source>
</reference>
<evidence type="ECO:0000313" key="1">
    <source>
        <dbReference type="EMBL" id="OWF44968.1"/>
    </source>
</evidence>
<organism evidence="1 2">
    <name type="scientific">Mizuhopecten yessoensis</name>
    <name type="common">Japanese scallop</name>
    <name type="synonym">Patinopecten yessoensis</name>
    <dbReference type="NCBI Taxonomy" id="6573"/>
    <lineage>
        <taxon>Eukaryota</taxon>
        <taxon>Metazoa</taxon>
        <taxon>Spiralia</taxon>
        <taxon>Lophotrochozoa</taxon>
        <taxon>Mollusca</taxon>
        <taxon>Bivalvia</taxon>
        <taxon>Autobranchia</taxon>
        <taxon>Pteriomorphia</taxon>
        <taxon>Pectinida</taxon>
        <taxon>Pectinoidea</taxon>
        <taxon>Pectinidae</taxon>
        <taxon>Mizuhopecten</taxon>
    </lineage>
</organism>
<dbReference type="Gene3D" id="3.40.50.1110">
    <property type="entry name" value="SGNH hydrolase"/>
    <property type="match status" value="1"/>
</dbReference>
<gene>
    <name evidence="1" type="ORF">KP79_PYT13025</name>
</gene>
<dbReference type="SUPFAM" id="SSF52266">
    <property type="entry name" value="SGNH hydrolase"/>
    <property type="match status" value="1"/>
</dbReference>
<dbReference type="EMBL" id="NEDP02004644">
    <property type="protein sequence ID" value="OWF44968.1"/>
    <property type="molecule type" value="Genomic_DNA"/>
</dbReference>
<name>A0A210Q8A9_MIZYE</name>
<dbReference type="CDD" id="cd00229">
    <property type="entry name" value="SGNH_hydrolase"/>
    <property type="match status" value="1"/>
</dbReference>
<dbReference type="AlphaFoldDB" id="A0A210Q8A9"/>
<evidence type="ECO:0008006" key="3">
    <source>
        <dbReference type="Google" id="ProtNLM"/>
    </source>
</evidence>
<comment type="caution">
    <text evidence="1">The sequence shown here is derived from an EMBL/GenBank/DDBJ whole genome shotgun (WGS) entry which is preliminary data.</text>
</comment>
<dbReference type="Proteomes" id="UP000242188">
    <property type="component" value="Unassembled WGS sequence"/>
</dbReference>
<evidence type="ECO:0000313" key="2">
    <source>
        <dbReference type="Proteomes" id="UP000242188"/>
    </source>
</evidence>
<accession>A0A210Q8A9</accession>
<proteinExistence type="predicted"/>
<dbReference type="InterPro" id="IPR036514">
    <property type="entry name" value="SGNH_hydro_sf"/>
</dbReference>
<protein>
    <recommendedName>
        <fullName evidence="3">SGNH hydrolase-type esterase domain-containing protein</fullName>
    </recommendedName>
</protein>
<keyword evidence="2" id="KW-1185">Reference proteome</keyword>